<sequence>MKNILFTGLVLFCCGYSIIKGGRDGRTVSAMFILAGLVSIPAGSPQEWTHTNVWALLIDVLLLIGLARVALQTQFYWPVWMVGLHIGSIATHFATVGVKDLDPDLYFSMQSFWSLPELIIMAIGIAADRRAGIA</sequence>
<evidence type="ECO:0000256" key="1">
    <source>
        <dbReference type="SAM" id="Phobius"/>
    </source>
</evidence>
<feature type="transmembrane region" description="Helical" evidence="1">
    <location>
        <begin position="51"/>
        <end position="71"/>
    </location>
</feature>
<gene>
    <name evidence="2" type="ORF">FHS92_000143</name>
</gene>
<evidence type="ECO:0000313" key="2">
    <source>
        <dbReference type="EMBL" id="MBB6122436.1"/>
    </source>
</evidence>
<feature type="transmembrane region" description="Helical" evidence="1">
    <location>
        <begin position="27"/>
        <end position="44"/>
    </location>
</feature>
<reference evidence="2 3" key="1">
    <citation type="submission" date="2020-08" db="EMBL/GenBank/DDBJ databases">
        <title>Genomic Encyclopedia of Type Strains, Phase IV (KMG-IV): sequencing the most valuable type-strain genomes for metagenomic binning, comparative biology and taxonomic classification.</title>
        <authorList>
            <person name="Goeker M."/>
        </authorList>
    </citation>
    <scope>NUCLEOTIDE SEQUENCE [LARGE SCALE GENOMIC DNA]</scope>
    <source>
        <strain evidence="2 3">DSM 102255</strain>
    </source>
</reference>
<dbReference type="AlphaFoldDB" id="A0A841IYT2"/>
<name>A0A841IYT2_9SPHN</name>
<dbReference type="RefSeq" id="WP_184076573.1">
    <property type="nucleotide sequence ID" value="NZ_JACIJP010000001.1"/>
</dbReference>
<proteinExistence type="predicted"/>
<dbReference type="EMBL" id="JACIJP010000001">
    <property type="protein sequence ID" value="MBB6122436.1"/>
    <property type="molecule type" value="Genomic_DNA"/>
</dbReference>
<comment type="caution">
    <text evidence="2">The sequence shown here is derived from an EMBL/GenBank/DDBJ whole genome shotgun (WGS) entry which is preliminary data.</text>
</comment>
<organism evidence="2 3">
    <name type="scientific">Sphingobium subterraneum</name>
    <dbReference type="NCBI Taxonomy" id="627688"/>
    <lineage>
        <taxon>Bacteria</taxon>
        <taxon>Pseudomonadati</taxon>
        <taxon>Pseudomonadota</taxon>
        <taxon>Alphaproteobacteria</taxon>
        <taxon>Sphingomonadales</taxon>
        <taxon>Sphingomonadaceae</taxon>
        <taxon>Sphingobium</taxon>
    </lineage>
</organism>
<dbReference type="Proteomes" id="UP000552700">
    <property type="component" value="Unassembled WGS sequence"/>
</dbReference>
<keyword evidence="1" id="KW-0472">Membrane</keyword>
<protein>
    <submittedName>
        <fullName evidence="2">Uncharacterized protein</fullName>
    </submittedName>
</protein>
<keyword evidence="3" id="KW-1185">Reference proteome</keyword>
<feature type="transmembrane region" description="Helical" evidence="1">
    <location>
        <begin position="77"/>
        <end position="98"/>
    </location>
</feature>
<keyword evidence="1" id="KW-0812">Transmembrane</keyword>
<accession>A0A841IYT2</accession>
<feature type="transmembrane region" description="Helical" evidence="1">
    <location>
        <begin position="105"/>
        <end position="127"/>
    </location>
</feature>
<keyword evidence="1" id="KW-1133">Transmembrane helix</keyword>
<evidence type="ECO:0000313" key="3">
    <source>
        <dbReference type="Proteomes" id="UP000552700"/>
    </source>
</evidence>